<accession>A0AAN7NNA8</accession>
<comment type="caution">
    <text evidence="7">The sequence shown here is derived from an EMBL/GenBank/DDBJ whole genome shotgun (WGS) entry which is preliminary data.</text>
</comment>
<feature type="transmembrane region" description="Helical" evidence="5">
    <location>
        <begin position="23"/>
        <end position="46"/>
    </location>
</feature>
<keyword evidence="5" id="KW-0812">Transmembrane</keyword>
<dbReference type="Gene3D" id="2.60.120.40">
    <property type="match status" value="1"/>
</dbReference>
<keyword evidence="4 5" id="KW-0472">Membrane</keyword>
<keyword evidence="3" id="KW-0202">Cytokine</keyword>
<evidence type="ECO:0000256" key="2">
    <source>
        <dbReference type="ARBA" id="ARBA00008670"/>
    </source>
</evidence>
<dbReference type="AlphaFoldDB" id="A0AAN7NNA8"/>
<dbReference type="EMBL" id="JAUNZN010000006">
    <property type="protein sequence ID" value="KAK4819352.1"/>
    <property type="molecule type" value="Genomic_DNA"/>
</dbReference>
<dbReference type="Proteomes" id="UP001333110">
    <property type="component" value="Unassembled WGS sequence"/>
</dbReference>
<evidence type="ECO:0000256" key="4">
    <source>
        <dbReference type="ARBA" id="ARBA00023136"/>
    </source>
</evidence>
<keyword evidence="8" id="KW-1185">Reference proteome</keyword>
<dbReference type="InterPro" id="IPR006052">
    <property type="entry name" value="TNF_dom"/>
</dbReference>
<evidence type="ECO:0000256" key="5">
    <source>
        <dbReference type="SAM" id="Phobius"/>
    </source>
</evidence>
<reference evidence="7 8" key="1">
    <citation type="journal article" date="2023" name="J. Hered.">
        <title>Chromosome-level genome of the wood stork (Mycteria americana) provides insight into avian chromosome evolution.</title>
        <authorList>
            <person name="Flamio R. Jr."/>
            <person name="Ramstad K.M."/>
        </authorList>
    </citation>
    <scope>NUCLEOTIDE SEQUENCE [LARGE SCALE GENOMIC DNA]</scope>
    <source>
        <strain evidence="7">JAX WOST 10</strain>
    </source>
</reference>
<dbReference type="PANTHER" id="PTHR11471">
    <property type="entry name" value="TUMOR NECROSIS FACTOR FAMILY MEMBER"/>
    <property type="match status" value="1"/>
</dbReference>
<sequence>MEAPNLLENGNIPQKRKFPCCQVAFYTLIFALIMISALVSVVFCLLHHKQVRTKQNSGYKARERLQRKGDRCQHAFAALRAQSAKEKRHVQAPGSCWAHGSCKYGDARPTFWFCQTCAVTQMTVSRPSCLVTTAPRTVKESSTPDFKGTMSWEWNLEHCDGFVQKDHDQYLMIKQSGNYFIYAQVNRKKDMEVSFTLMLYKEPDILLNKVVGPKMGDEKGTVNFGRPFFLQKGDKLYCKGNFHLDYILAGNQTYWGLYKI</sequence>
<evidence type="ECO:0000259" key="6">
    <source>
        <dbReference type="PROSITE" id="PS50049"/>
    </source>
</evidence>
<comment type="similarity">
    <text evidence="2">Belongs to the tumor necrosis factor family.</text>
</comment>
<dbReference type="PROSITE" id="PS50049">
    <property type="entry name" value="THD_2"/>
    <property type="match status" value="1"/>
</dbReference>
<dbReference type="SUPFAM" id="SSF49842">
    <property type="entry name" value="TNF-like"/>
    <property type="match status" value="1"/>
</dbReference>
<gene>
    <name evidence="7" type="ORF">QYF61_001244</name>
</gene>
<dbReference type="Pfam" id="PF00229">
    <property type="entry name" value="TNF"/>
    <property type="match status" value="1"/>
</dbReference>
<protein>
    <recommendedName>
        <fullName evidence="6">THD domain-containing protein</fullName>
    </recommendedName>
</protein>
<keyword evidence="5" id="KW-1133">Transmembrane helix</keyword>
<evidence type="ECO:0000313" key="8">
    <source>
        <dbReference type="Proteomes" id="UP001333110"/>
    </source>
</evidence>
<dbReference type="GO" id="GO:0006955">
    <property type="term" value="P:immune response"/>
    <property type="evidence" value="ECO:0007669"/>
    <property type="project" value="InterPro"/>
</dbReference>
<dbReference type="InterPro" id="IPR008983">
    <property type="entry name" value="Tumour_necrosis_fac-like_dom"/>
</dbReference>
<evidence type="ECO:0000256" key="3">
    <source>
        <dbReference type="ARBA" id="ARBA00022514"/>
    </source>
</evidence>
<comment type="subcellular location">
    <subcellularLocation>
        <location evidence="1">Membrane</location>
    </subcellularLocation>
</comment>
<dbReference type="GO" id="GO:0005164">
    <property type="term" value="F:tumor necrosis factor receptor binding"/>
    <property type="evidence" value="ECO:0007669"/>
    <property type="project" value="InterPro"/>
</dbReference>
<dbReference type="PANTHER" id="PTHR11471:SF13">
    <property type="entry name" value="TNF FAMILY PROFILE DOMAIN-CONTAINING PROTEIN"/>
    <property type="match status" value="1"/>
</dbReference>
<name>A0AAN7NNA8_MYCAM</name>
<evidence type="ECO:0000256" key="1">
    <source>
        <dbReference type="ARBA" id="ARBA00004370"/>
    </source>
</evidence>
<feature type="domain" description="THD" evidence="6">
    <location>
        <begin position="127"/>
        <end position="260"/>
    </location>
</feature>
<organism evidence="7 8">
    <name type="scientific">Mycteria americana</name>
    <name type="common">Wood stork</name>
    <dbReference type="NCBI Taxonomy" id="33587"/>
    <lineage>
        <taxon>Eukaryota</taxon>
        <taxon>Metazoa</taxon>
        <taxon>Chordata</taxon>
        <taxon>Craniata</taxon>
        <taxon>Vertebrata</taxon>
        <taxon>Euteleostomi</taxon>
        <taxon>Archelosauria</taxon>
        <taxon>Archosauria</taxon>
        <taxon>Dinosauria</taxon>
        <taxon>Saurischia</taxon>
        <taxon>Theropoda</taxon>
        <taxon>Coelurosauria</taxon>
        <taxon>Aves</taxon>
        <taxon>Neognathae</taxon>
        <taxon>Neoaves</taxon>
        <taxon>Aequornithes</taxon>
        <taxon>Ciconiiformes</taxon>
        <taxon>Ciconiidae</taxon>
        <taxon>Mycteria</taxon>
    </lineage>
</organism>
<dbReference type="GO" id="GO:0005125">
    <property type="term" value="F:cytokine activity"/>
    <property type="evidence" value="ECO:0007669"/>
    <property type="project" value="UniProtKB-KW"/>
</dbReference>
<evidence type="ECO:0000313" key="7">
    <source>
        <dbReference type="EMBL" id="KAK4819352.1"/>
    </source>
</evidence>
<dbReference type="GO" id="GO:0005615">
    <property type="term" value="C:extracellular space"/>
    <property type="evidence" value="ECO:0007669"/>
    <property type="project" value="UniProtKB-KW"/>
</dbReference>
<dbReference type="GO" id="GO:0016020">
    <property type="term" value="C:membrane"/>
    <property type="evidence" value="ECO:0007669"/>
    <property type="project" value="UniProtKB-SubCell"/>
</dbReference>
<proteinExistence type="inferred from homology"/>